<feature type="region of interest" description="Disordered" evidence="1">
    <location>
        <begin position="1317"/>
        <end position="1434"/>
    </location>
</feature>
<proteinExistence type="predicted"/>
<evidence type="ECO:0000313" key="5">
    <source>
        <dbReference type="Proteomes" id="UP000294832"/>
    </source>
</evidence>
<feature type="compositionally biased region" description="Polar residues" evidence="1">
    <location>
        <begin position="1388"/>
        <end position="1403"/>
    </location>
</feature>
<evidence type="ECO:0000256" key="1">
    <source>
        <dbReference type="SAM" id="MobiDB-lite"/>
    </source>
</evidence>
<dbReference type="PANTHER" id="PTHR38690:SF1">
    <property type="entry name" value="PROTEASE"/>
    <property type="match status" value="1"/>
</dbReference>
<gene>
    <name evidence="4" type="ORF">EDC91_10755</name>
</gene>
<dbReference type="Pfam" id="PF13116">
    <property type="entry name" value="YhdP"/>
    <property type="match status" value="1"/>
</dbReference>
<comment type="caution">
    <text evidence="4">The sequence shown here is derived from an EMBL/GenBank/DDBJ whole genome shotgun (WGS) entry which is preliminary data.</text>
</comment>
<feature type="compositionally biased region" description="Polar residues" evidence="1">
    <location>
        <begin position="1345"/>
        <end position="1354"/>
    </location>
</feature>
<dbReference type="NCBIfam" id="TIGR02099">
    <property type="entry name" value="YhdP family protein"/>
    <property type="match status" value="1"/>
</dbReference>
<evidence type="ECO:0000256" key="2">
    <source>
        <dbReference type="SAM" id="Phobius"/>
    </source>
</evidence>
<keyword evidence="5" id="KW-1185">Reference proteome</keyword>
<keyword evidence="2" id="KW-0472">Membrane</keyword>
<protein>
    <submittedName>
        <fullName evidence="4">Uncharacterized protein (TIGR02099 family)</fullName>
    </submittedName>
</protein>
<dbReference type="OrthoDB" id="9762238at2"/>
<name>A0A4R2FC65_9GAMM</name>
<dbReference type="Proteomes" id="UP000294832">
    <property type="component" value="Unassembled WGS sequence"/>
</dbReference>
<keyword evidence="2" id="KW-1133">Transmembrane helix</keyword>
<feature type="compositionally biased region" description="Polar residues" evidence="1">
    <location>
        <begin position="1413"/>
        <end position="1425"/>
    </location>
</feature>
<dbReference type="InterPro" id="IPR025263">
    <property type="entry name" value="YhdP_central"/>
</dbReference>
<evidence type="ECO:0000259" key="3">
    <source>
        <dbReference type="Pfam" id="PF13116"/>
    </source>
</evidence>
<evidence type="ECO:0000313" key="4">
    <source>
        <dbReference type="EMBL" id="TCN86305.1"/>
    </source>
</evidence>
<organism evidence="4 5">
    <name type="scientific">Shewanella fodinae</name>
    <dbReference type="NCBI Taxonomy" id="552357"/>
    <lineage>
        <taxon>Bacteria</taxon>
        <taxon>Pseudomonadati</taxon>
        <taxon>Pseudomonadota</taxon>
        <taxon>Gammaproteobacteria</taxon>
        <taxon>Alteromonadales</taxon>
        <taxon>Shewanellaceae</taxon>
        <taxon>Shewanella</taxon>
    </lineage>
</organism>
<feature type="transmembrane region" description="Helical" evidence="2">
    <location>
        <begin position="29"/>
        <end position="52"/>
    </location>
</feature>
<accession>A0A4R2FC65</accession>
<dbReference type="InterPro" id="IPR011836">
    <property type="entry name" value="YhdP"/>
</dbReference>
<sequence length="1434" mass="157378">MRAYVCAEQIRRGDGVVNFRVSPSKIGRFCWQLLAVSLLLFALLVSLIRGLLPQLDQVRQELTSYIEQHYGVRVEVGQLSAHWQAYGPSLTVERLVLPKQEHLPVTLVVQNVQIKLDFWETLLTAKPQVENVIFNGVQLALDLDQLTPPDTEATGHQGADSNMDWLYALLLEQLERFSVGDATVQLLSRDIHYRPIHIGNLRWLNHGEIHQGSGALYLDDSQQAQQHLTLRIDLSGDGDKPDSISGQAYVQAQSLDIGRWASEQNKTQPSLADIPLEGVLNLEGWVEFAQRSLRSGLIRFSPSWFQWSLDKQSQRFAIDGGSISWQPQPDGWQLQSHDLQLQSNDQPWQPLQVQLRKQQQQLFGSMSSIKLQQLTQLLPILPGIEREQLQQLLLMQPQGEFGPLQIYRGADKDWQAALPVHGLAWHAAGELPGMTPVDLRLGWRAGYLSAALPAQHYQVDIPKEFKAPLAFDISAFSIGFDSNTMQLFVSELQASNDDLQFDTALRLDLHDEPSMALAASVQLHDANNAGRYFPRRQMGEDLSQYLEQALKTGHSENAAVVWRGALNEFPFAAHNGVFQAGFTMNEAQFAFQPDWPMVKGLKLDGLFDNARMELKLLTGKLLNVDISGANVIIPSLESHSHLLVDASIAAKGWDIAAVMQQSPLKDSVGTTLDTVKIQDTVEGKLQLDIPLYAGVEPDIQGTVNFRDTPVYIRKPGIKLNKVNGTVSFHNEVVTAQEINALLYGQPTSIDFTTGDQNDKFAVNVHAKGNWQLSRLPPELENPLTPFYQGSSSWNGALQLIFDGSGYTLQANVDADLTNTALSLPAPFAKAKGAPLTLQAELLGDDQQASLGIKAGDKAEFWGGFTADSDDRLKHYDLLLGRLFRSGDQLVKDGGQLRLDLDHADFDQWLPVITAFTNAAPAKPATTVPQTPPSTAELPHDPQSAVQNTVDGSFFPELKGIQANINDLSLLGQRFTQLQMTAHPTGQSWQFEGLSPEFSGSVEIFPDWYRQGLKLKASRLYLNPLKPIGSAADIAEKTATQQPDDLPPLAVDVDDFRFQNIALGHLVLQSAPALRGYHIQTLLVSALQGKLEGQGDWLSTDGANQTKVSFNIDSPDFEQLAQLFDSNPGVKESPLKLNATLDWRGGPTAFNLPTLNGDVHFELGKGHMEQISDKGARIFSLFSLDSLLRKLSLDFSDVFGKGLYFNSFGGDLHIDDGMVKTTNTEMDAIAGNMKVRGYTDLNTESLNYDIRFAPKLASSVPTVVLLSTSAWTMGIGAFALTKVLEPVIEVISEIRFRLTGTMSEPKLEELERKSKEIEIPKSALPASEQPAGNGAAGAAATEPRVPTTTIPSATTVVPPATDPSVTTPPVMSPADAATKAQPEKAEKQNGANPTVPKTSEPTQKPTEEPADAGKSSSVSEQPQASREFSVYQRAA</sequence>
<dbReference type="PANTHER" id="PTHR38690">
    <property type="entry name" value="PROTEASE-RELATED"/>
    <property type="match status" value="1"/>
</dbReference>
<dbReference type="RefSeq" id="WP_133038467.1">
    <property type="nucleotide sequence ID" value="NZ_SLWF01000007.1"/>
</dbReference>
<reference evidence="4 5" key="1">
    <citation type="submission" date="2019-03" db="EMBL/GenBank/DDBJ databases">
        <title>Freshwater and sediment microbial communities from various areas in North America, analyzing microbe dynamics in response to fracking.</title>
        <authorList>
            <person name="Lamendella R."/>
        </authorList>
    </citation>
    <scope>NUCLEOTIDE SEQUENCE [LARGE SCALE GENOMIC DNA]</scope>
    <source>
        <strain evidence="4 5">74A</strain>
    </source>
</reference>
<feature type="compositionally biased region" description="Low complexity" evidence="1">
    <location>
        <begin position="1330"/>
        <end position="1339"/>
    </location>
</feature>
<feature type="region of interest" description="Disordered" evidence="1">
    <location>
        <begin position="921"/>
        <end position="941"/>
    </location>
</feature>
<dbReference type="EMBL" id="SLWF01000007">
    <property type="protein sequence ID" value="TCN86305.1"/>
    <property type="molecule type" value="Genomic_DNA"/>
</dbReference>
<keyword evidence="2" id="KW-0812">Transmembrane</keyword>
<feature type="domain" description="YhdP central" evidence="3">
    <location>
        <begin position="25"/>
        <end position="1305"/>
    </location>
</feature>